<comment type="caution">
    <text evidence="1">The sequence shown here is derived from an EMBL/GenBank/DDBJ whole genome shotgun (WGS) entry which is preliminary data.</text>
</comment>
<proteinExistence type="predicted"/>
<gene>
    <name evidence="1" type="ORF">MANES_07G081800v8</name>
</gene>
<protein>
    <submittedName>
        <fullName evidence="1">Uncharacterized protein</fullName>
    </submittedName>
</protein>
<sequence>MEDFAKDCKRIGKRIEDIESSKKMKFDLNFSFHEFKLPSLSFECFSFSPDNTISPATSSNSAGFLSGDLCSGNSTSSPCSSNKSSLVVKDSLRFVDLEAKSFETESLTCLGNKFSRETTPSSQFYGDTDDMDSTRADGGKNFRKTFPVEKVSMPTQAEMDEFFAEAEKKEQKRFAEKYNYDIAKDIPLEGRYQWLRLKP</sequence>
<dbReference type="EMBL" id="CM004393">
    <property type="protein sequence ID" value="KAG8650940.1"/>
    <property type="molecule type" value="Genomic_DNA"/>
</dbReference>
<dbReference type="Proteomes" id="UP000091857">
    <property type="component" value="Chromosome 7"/>
</dbReference>
<reference evidence="2" key="1">
    <citation type="journal article" date="2016" name="Nat. Biotechnol.">
        <title>Sequencing wild and cultivated cassava and related species reveals extensive interspecific hybridization and genetic diversity.</title>
        <authorList>
            <person name="Bredeson J.V."/>
            <person name="Lyons J.B."/>
            <person name="Prochnik S.E."/>
            <person name="Wu G.A."/>
            <person name="Ha C.M."/>
            <person name="Edsinger-Gonzales E."/>
            <person name="Grimwood J."/>
            <person name="Schmutz J."/>
            <person name="Rabbi I.Y."/>
            <person name="Egesi C."/>
            <person name="Nauluvula P."/>
            <person name="Lebot V."/>
            <person name="Ndunguru J."/>
            <person name="Mkamilo G."/>
            <person name="Bart R.S."/>
            <person name="Setter T.L."/>
            <person name="Gleadow R.M."/>
            <person name="Kulakow P."/>
            <person name="Ferguson M.E."/>
            <person name="Rounsley S."/>
            <person name="Rokhsar D.S."/>
        </authorList>
    </citation>
    <scope>NUCLEOTIDE SEQUENCE [LARGE SCALE GENOMIC DNA]</scope>
    <source>
        <strain evidence="2">cv. AM560-2</strain>
    </source>
</reference>
<keyword evidence="2" id="KW-1185">Reference proteome</keyword>
<evidence type="ECO:0000313" key="1">
    <source>
        <dbReference type="EMBL" id="KAG8650940.1"/>
    </source>
</evidence>
<accession>A0ACB7HFB7</accession>
<organism evidence="1 2">
    <name type="scientific">Manihot esculenta</name>
    <name type="common">Cassava</name>
    <name type="synonym">Jatropha manihot</name>
    <dbReference type="NCBI Taxonomy" id="3983"/>
    <lineage>
        <taxon>Eukaryota</taxon>
        <taxon>Viridiplantae</taxon>
        <taxon>Streptophyta</taxon>
        <taxon>Embryophyta</taxon>
        <taxon>Tracheophyta</taxon>
        <taxon>Spermatophyta</taxon>
        <taxon>Magnoliopsida</taxon>
        <taxon>eudicotyledons</taxon>
        <taxon>Gunneridae</taxon>
        <taxon>Pentapetalae</taxon>
        <taxon>rosids</taxon>
        <taxon>fabids</taxon>
        <taxon>Malpighiales</taxon>
        <taxon>Euphorbiaceae</taxon>
        <taxon>Crotonoideae</taxon>
        <taxon>Manihoteae</taxon>
        <taxon>Manihot</taxon>
    </lineage>
</organism>
<evidence type="ECO:0000313" key="2">
    <source>
        <dbReference type="Proteomes" id="UP000091857"/>
    </source>
</evidence>
<name>A0ACB7HFB7_MANES</name>